<dbReference type="EMBL" id="FNQG01000002">
    <property type="protein sequence ID" value="SDZ74076.1"/>
    <property type="molecule type" value="Genomic_DNA"/>
</dbReference>
<proteinExistence type="predicted"/>
<evidence type="ECO:0000313" key="2">
    <source>
        <dbReference type="Proteomes" id="UP000183469"/>
    </source>
</evidence>
<dbReference type="RefSeq" id="WP_074670310.1">
    <property type="nucleotide sequence ID" value="NZ_FNQG01000002.1"/>
</dbReference>
<dbReference type="AlphaFoldDB" id="A0A1H3VH42"/>
<gene>
    <name evidence="1" type="ORF">SAMN05660648_00228</name>
</gene>
<accession>A0A1H3VH42</accession>
<reference evidence="1 2" key="1">
    <citation type="submission" date="2016-10" db="EMBL/GenBank/DDBJ databases">
        <authorList>
            <person name="de Groot N.N."/>
        </authorList>
    </citation>
    <scope>NUCLEOTIDE SEQUENCE [LARGE SCALE GENOMIC DNA]</scope>
    <source>
        <strain evidence="1 2">DSM 2872</strain>
    </source>
</reference>
<organism evidence="1 2">
    <name type="scientific">Selenomonas ruminantium</name>
    <dbReference type="NCBI Taxonomy" id="971"/>
    <lineage>
        <taxon>Bacteria</taxon>
        <taxon>Bacillati</taxon>
        <taxon>Bacillota</taxon>
        <taxon>Negativicutes</taxon>
        <taxon>Selenomonadales</taxon>
        <taxon>Selenomonadaceae</taxon>
        <taxon>Selenomonas</taxon>
    </lineage>
</organism>
<sequence>MGHQAMFLSLMEDVMEDEKLSMNALVKESHKKLLEACESLDEIIDKGELMLEINQGFEFLPFCCTGGDDAKFDFVWVGINPGIVKGRWPNRFYWDKTTWQEMVDFYIPKDKVSKYKDKGKKSTNFYQWIAEDGVWSKFYQVMIRIHFGLLENKVYGTWDSFRDEHDNDNKCIAKAFLEQLDKYPTLNAELIPFKSSEIQMNADKMVACKRYMNYFNHLVKFIDDNAKDDAWIVFFATTDVVRVLLNKQDAVNNLTIEEKPRTIDWEKANGKKFCGGKNFYLGQWGKRKLILSPFLQSYHDNGKDVSLVIKEIRKAFKV</sequence>
<protein>
    <submittedName>
        <fullName evidence="1">Uncharacterized protein</fullName>
    </submittedName>
</protein>
<dbReference type="Proteomes" id="UP000183469">
    <property type="component" value="Unassembled WGS sequence"/>
</dbReference>
<name>A0A1H3VH42_SELRU</name>
<evidence type="ECO:0000313" key="1">
    <source>
        <dbReference type="EMBL" id="SDZ74076.1"/>
    </source>
</evidence>